<dbReference type="SUPFAM" id="SSF52172">
    <property type="entry name" value="CheY-like"/>
    <property type="match status" value="1"/>
</dbReference>
<organism evidence="4 5">
    <name type="scientific">endosymbiont of Galathealinum brachiosum</name>
    <dbReference type="NCBI Taxonomy" id="2200906"/>
    <lineage>
        <taxon>Bacteria</taxon>
        <taxon>Pseudomonadati</taxon>
        <taxon>Pseudomonadota</taxon>
        <taxon>Gammaproteobacteria</taxon>
        <taxon>sulfur-oxidizing symbionts</taxon>
    </lineage>
</organism>
<evidence type="ECO:0000256" key="2">
    <source>
        <dbReference type="PROSITE-ProRule" id="PRU00169"/>
    </source>
</evidence>
<dbReference type="InterPro" id="IPR011006">
    <property type="entry name" value="CheY-like_superfamily"/>
</dbReference>
<dbReference type="InterPro" id="IPR050595">
    <property type="entry name" value="Bact_response_regulator"/>
</dbReference>
<accession>A0A370DDV9</accession>
<keyword evidence="1 2" id="KW-0597">Phosphoprotein</keyword>
<dbReference type="GO" id="GO:0000160">
    <property type="term" value="P:phosphorelay signal transduction system"/>
    <property type="evidence" value="ECO:0007669"/>
    <property type="project" value="InterPro"/>
</dbReference>
<dbReference type="InterPro" id="IPR001789">
    <property type="entry name" value="Sig_transdc_resp-reg_receiver"/>
</dbReference>
<proteinExistence type="predicted"/>
<evidence type="ECO:0000256" key="1">
    <source>
        <dbReference type="ARBA" id="ARBA00022553"/>
    </source>
</evidence>
<evidence type="ECO:0000313" key="4">
    <source>
        <dbReference type="EMBL" id="RDH83095.1"/>
    </source>
</evidence>
<dbReference type="SUPFAM" id="SSF46785">
    <property type="entry name" value="Winged helix' DNA-binding domain"/>
    <property type="match status" value="1"/>
</dbReference>
<feature type="domain" description="Response regulatory" evidence="3">
    <location>
        <begin position="4"/>
        <end position="121"/>
    </location>
</feature>
<dbReference type="Pfam" id="PF00072">
    <property type="entry name" value="Response_reg"/>
    <property type="match status" value="1"/>
</dbReference>
<evidence type="ECO:0000259" key="3">
    <source>
        <dbReference type="PROSITE" id="PS50110"/>
    </source>
</evidence>
<keyword evidence="5" id="KW-1185">Reference proteome</keyword>
<dbReference type="CDD" id="cd00156">
    <property type="entry name" value="REC"/>
    <property type="match status" value="1"/>
</dbReference>
<gene>
    <name evidence="4" type="ORF">DIZ80_12625</name>
</gene>
<dbReference type="PANTHER" id="PTHR44591">
    <property type="entry name" value="STRESS RESPONSE REGULATOR PROTEIN 1"/>
    <property type="match status" value="1"/>
</dbReference>
<dbReference type="PANTHER" id="PTHR44591:SF3">
    <property type="entry name" value="RESPONSE REGULATORY DOMAIN-CONTAINING PROTEIN"/>
    <property type="match status" value="1"/>
</dbReference>
<reference evidence="4 5" key="1">
    <citation type="journal article" date="2018" name="ISME J.">
        <title>Endosymbiont genomes yield clues of tubeworm success.</title>
        <authorList>
            <person name="Li Y."/>
            <person name="Liles M.R."/>
            <person name="Halanych K.M."/>
        </authorList>
    </citation>
    <scope>NUCLEOTIDE SEQUENCE [LARGE SCALE GENOMIC DNA]</scope>
    <source>
        <strain evidence="4">A1464</strain>
    </source>
</reference>
<feature type="modified residue" description="4-aspartylphosphate" evidence="2">
    <location>
        <position position="53"/>
    </location>
</feature>
<dbReference type="InterPro" id="IPR036390">
    <property type="entry name" value="WH_DNA-bd_sf"/>
</dbReference>
<evidence type="ECO:0000313" key="5">
    <source>
        <dbReference type="Proteomes" id="UP000254266"/>
    </source>
</evidence>
<dbReference type="PROSITE" id="PS50110">
    <property type="entry name" value="RESPONSE_REGULATORY"/>
    <property type="match status" value="1"/>
</dbReference>
<sequence length="324" mass="36601">MKLKIAVIDDEIDIRDIVRTVLEKEGYDIVEAENGISGLELIRKSAPDLIVCDITMPEMTGDELFKVLRESESDLAVIPFVFLSGSVDTEDKIKRLNNGADGCFKKPVNLSLLVAHINSHLSRVARVSEFFKKNLDDIAEALPNSINHDFSTYKSLTVNTLGYISVLVSAINVDREKNQDEQMTVKKLTTENSDVVVDNFSRLLVKDVVQSEIDYIHYCLNGFKERRKLVRSANGEDLSWTMIFMVVEAELEGFKLFVSDLYVSVPCAKSTINARISSLIEDDVLIKSCDLSDGRRQQLMLTERFRDELMNHIKANIEMVKQVG</sequence>
<dbReference type="AlphaFoldDB" id="A0A370DDV9"/>
<comment type="caution">
    <text evidence="4">The sequence shown here is derived from an EMBL/GenBank/DDBJ whole genome shotgun (WGS) entry which is preliminary data.</text>
</comment>
<dbReference type="EMBL" id="QFXC01000011">
    <property type="protein sequence ID" value="RDH83095.1"/>
    <property type="molecule type" value="Genomic_DNA"/>
</dbReference>
<dbReference type="Proteomes" id="UP000254266">
    <property type="component" value="Unassembled WGS sequence"/>
</dbReference>
<protein>
    <recommendedName>
        <fullName evidence="3">Response regulatory domain-containing protein</fullName>
    </recommendedName>
</protein>
<dbReference type="SMART" id="SM00448">
    <property type="entry name" value="REC"/>
    <property type="match status" value="1"/>
</dbReference>
<name>A0A370DDV9_9GAMM</name>
<dbReference type="Gene3D" id="3.40.50.2300">
    <property type="match status" value="1"/>
</dbReference>